<sequence>MKEVIEQRFNDLIEEGKNLAVKIDGKENLIPRGSIHSFQAWLASCCNLIQMLAPQGSFHYRESNNLMEHEFMKNGIHVIVYSKMMGLFASTYIEWSKGTLGQIEYIVAAETFDDFLDHSSNYHKANKKVEASILASSVLEDTVKKIATKNNLPVKGISLEPLIESLVVVGVFNQVKGKRIKAYAGTRNKALHAEWEEFDIKDVGEMIKGIRELIEGYL</sequence>
<gene>
    <name evidence="1" type="ORF">K0T92_13075</name>
</gene>
<dbReference type="EMBL" id="JAHZIJ010000008">
    <property type="protein sequence ID" value="MBW7475679.1"/>
    <property type="molecule type" value="Genomic_DNA"/>
</dbReference>
<evidence type="ECO:0000313" key="2">
    <source>
        <dbReference type="Proteomes" id="UP000812277"/>
    </source>
</evidence>
<accession>A0ABS7D6W6</accession>
<evidence type="ECO:0000313" key="1">
    <source>
        <dbReference type="EMBL" id="MBW7475679.1"/>
    </source>
</evidence>
<comment type="caution">
    <text evidence="1">The sequence shown here is derived from an EMBL/GenBank/DDBJ whole genome shotgun (WGS) entry which is preliminary data.</text>
</comment>
<proteinExistence type="predicted"/>
<keyword evidence="2" id="KW-1185">Reference proteome</keyword>
<protein>
    <recommendedName>
        <fullName evidence="3">DUF4145 domain-containing protein</fullName>
    </recommendedName>
</protein>
<organism evidence="1 2">
    <name type="scientific">Paenibacillus oenotherae</name>
    <dbReference type="NCBI Taxonomy" id="1435645"/>
    <lineage>
        <taxon>Bacteria</taxon>
        <taxon>Bacillati</taxon>
        <taxon>Bacillota</taxon>
        <taxon>Bacilli</taxon>
        <taxon>Bacillales</taxon>
        <taxon>Paenibacillaceae</taxon>
        <taxon>Paenibacillus</taxon>
    </lineage>
</organism>
<name>A0ABS7D6W6_9BACL</name>
<reference evidence="1 2" key="1">
    <citation type="submission" date="2021-07" db="EMBL/GenBank/DDBJ databases">
        <title>Paenibacillus radiodurans sp. nov., isolated from the southeastern edge of Tengger Desert.</title>
        <authorList>
            <person name="Zhang G."/>
        </authorList>
    </citation>
    <scope>NUCLEOTIDE SEQUENCE [LARGE SCALE GENOMIC DNA]</scope>
    <source>
        <strain evidence="1 2">DT7-4</strain>
    </source>
</reference>
<dbReference type="Proteomes" id="UP000812277">
    <property type="component" value="Unassembled WGS sequence"/>
</dbReference>
<evidence type="ECO:0008006" key="3">
    <source>
        <dbReference type="Google" id="ProtNLM"/>
    </source>
</evidence>
<dbReference type="RefSeq" id="WP_219872927.1">
    <property type="nucleotide sequence ID" value="NZ_JAHZIJ010000008.1"/>
</dbReference>